<evidence type="ECO:0000313" key="10">
    <source>
        <dbReference type="EMBL" id="MDF8265321.1"/>
    </source>
</evidence>
<dbReference type="PANTHER" id="PTHR48069:SF3">
    <property type="entry name" value="DIHYDROFOLATE REDUCTASE"/>
    <property type="match status" value="1"/>
</dbReference>
<comment type="pathway">
    <text evidence="1">Cofactor biosynthesis; tetrahydrofolate biosynthesis; 5,6,7,8-tetrahydrofolate from 7,8-dihydrofolate: step 1/1.</text>
</comment>
<feature type="domain" description="DHFR" evidence="8">
    <location>
        <begin position="167"/>
        <end position="319"/>
    </location>
</feature>
<dbReference type="InterPro" id="IPR015797">
    <property type="entry name" value="NUDIX_hydrolase-like_dom_sf"/>
</dbReference>
<evidence type="ECO:0000256" key="6">
    <source>
        <dbReference type="ARBA" id="ARBA00023002"/>
    </source>
</evidence>
<dbReference type="EC" id="1.5.1.3" evidence="3"/>
<dbReference type="PRINTS" id="PR00070">
    <property type="entry name" value="DHFR"/>
</dbReference>
<dbReference type="InterPro" id="IPR024072">
    <property type="entry name" value="DHFR-like_dom_sf"/>
</dbReference>
<comment type="similarity">
    <text evidence="2 7">Belongs to the dihydrofolate reductase family.</text>
</comment>
<evidence type="ECO:0000313" key="11">
    <source>
        <dbReference type="Proteomes" id="UP001528912"/>
    </source>
</evidence>
<organism evidence="10 11">
    <name type="scientific">Luteipulveratus flavus</name>
    <dbReference type="NCBI Taxonomy" id="3031728"/>
    <lineage>
        <taxon>Bacteria</taxon>
        <taxon>Bacillati</taxon>
        <taxon>Actinomycetota</taxon>
        <taxon>Actinomycetes</taxon>
        <taxon>Micrococcales</taxon>
        <taxon>Dermacoccaceae</taxon>
        <taxon>Luteipulveratus</taxon>
    </lineage>
</organism>
<dbReference type="PROSITE" id="PS51330">
    <property type="entry name" value="DHFR_2"/>
    <property type="match status" value="1"/>
</dbReference>
<keyword evidence="4" id="KW-0554">One-carbon metabolism</keyword>
<evidence type="ECO:0000256" key="2">
    <source>
        <dbReference type="ARBA" id="ARBA00009539"/>
    </source>
</evidence>
<dbReference type="PANTHER" id="PTHR48069">
    <property type="entry name" value="DIHYDROFOLATE REDUCTASE"/>
    <property type="match status" value="1"/>
</dbReference>
<keyword evidence="6 10" id="KW-0560">Oxidoreductase</keyword>
<dbReference type="SUPFAM" id="SSF53597">
    <property type="entry name" value="Dihydrofolate reductase-like"/>
    <property type="match status" value="1"/>
</dbReference>
<dbReference type="GO" id="GO:0004146">
    <property type="term" value="F:dihydrofolate reductase activity"/>
    <property type="evidence" value="ECO:0007669"/>
    <property type="project" value="UniProtKB-EC"/>
</dbReference>
<dbReference type="Proteomes" id="UP001528912">
    <property type="component" value="Unassembled WGS sequence"/>
</dbReference>
<gene>
    <name evidence="10" type="ORF">P4R38_13795</name>
</gene>
<dbReference type="InterPro" id="IPR001796">
    <property type="entry name" value="DHFR_dom"/>
</dbReference>
<dbReference type="Pfam" id="PF00293">
    <property type="entry name" value="NUDIX"/>
    <property type="match status" value="1"/>
</dbReference>
<dbReference type="PROSITE" id="PS00075">
    <property type="entry name" value="DHFR_1"/>
    <property type="match status" value="1"/>
</dbReference>
<feature type="domain" description="Nudix hydrolase" evidence="9">
    <location>
        <begin position="15"/>
        <end position="153"/>
    </location>
</feature>
<evidence type="ECO:0000256" key="7">
    <source>
        <dbReference type="RuleBase" id="RU004474"/>
    </source>
</evidence>
<evidence type="ECO:0000256" key="1">
    <source>
        <dbReference type="ARBA" id="ARBA00004903"/>
    </source>
</evidence>
<dbReference type="InterPro" id="IPR000086">
    <property type="entry name" value="NUDIX_hydrolase_dom"/>
</dbReference>
<accession>A0ABT6C8S0</accession>
<evidence type="ECO:0000256" key="4">
    <source>
        <dbReference type="ARBA" id="ARBA00022563"/>
    </source>
</evidence>
<dbReference type="Gene3D" id="3.90.79.10">
    <property type="entry name" value="Nucleoside Triphosphate Pyrophosphohydrolase"/>
    <property type="match status" value="1"/>
</dbReference>
<reference evidence="10 11" key="1">
    <citation type="submission" date="2023-03" db="EMBL/GenBank/DDBJ databases">
        <title>YIM 133296 draft genome.</title>
        <authorList>
            <person name="Xiong L."/>
        </authorList>
    </citation>
    <scope>NUCLEOTIDE SEQUENCE [LARGE SCALE GENOMIC DNA]</scope>
    <source>
        <strain evidence="10 11">YIM 133296</strain>
    </source>
</reference>
<keyword evidence="5" id="KW-0521">NADP</keyword>
<dbReference type="Pfam" id="PF00186">
    <property type="entry name" value="DHFR_1"/>
    <property type="match status" value="1"/>
</dbReference>
<dbReference type="InterPro" id="IPR017925">
    <property type="entry name" value="DHFR_CS"/>
</dbReference>
<name>A0ABT6C8S0_9MICO</name>
<evidence type="ECO:0000259" key="9">
    <source>
        <dbReference type="PROSITE" id="PS51462"/>
    </source>
</evidence>
<dbReference type="InterPro" id="IPR012259">
    <property type="entry name" value="DHFR"/>
</dbReference>
<comment type="caution">
    <text evidence="10">The sequence shown here is derived from an EMBL/GenBank/DDBJ whole genome shotgun (WGS) entry which is preliminary data.</text>
</comment>
<proteinExistence type="inferred from homology"/>
<keyword evidence="11" id="KW-1185">Reference proteome</keyword>
<dbReference type="SUPFAM" id="SSF55811">
    <property type="entry name" value="Nudix"/>
    <property type="match status" value="1"/>
</dbReference>
<dbReference type="Gene3D" id="3.40.430.10">
    <property type="entry name" value="Dihydrofolate Reductase, subunit A"/>
    <property type="match status" value="1"/>
</dbReference>
<dbReference type="CDD" id="cd00209">
    <property type="entry name" value="DHFR"/>
    <property type="match status" value="1"/>
</dbReference>
<evidence type="ECO:0000256" key="5">
    <source>
        <dbReference type="ARBA" id="ARBA00022857"/>
    </source>
</evidence>
<evidence type="ECO:0000259" key="8">
    <source>
        <dbReference type="PROSITE" id="PS51330"/>
    </source>
</evidence>
<protein>
    <recommendedName>
        <fullName evidence="3">dihydrofolate reductase</fullName>
        <ecNumber evidence="3">1.5.1.3</ecNumber>
    </recommendedName>
</protein>
<dbReference type="PROSITE" id="PS51462">
    <property type="entry name" value="NUDIX"/>
    <property type="match status" value="1"/>
</dbReference>
<sequence length="319" mass="35289">MTSAHLARDRHARVPLVPASYVVLTRESEGRTEVALQLRRGTDFMDGWWACAAAGHVEAGESAASAAVSEAREELGVVVDPADLEPLTTVQRHSLTGLPVEQRADFFFRVRRWQGEPTLREPDKAAEMRWFALDALPERLVPHERQVIEAMAAGQVPPVMERGFAQRLTLVAAMGRNRVIGRDGDMPWHLSEDLKRFKALTIGGTMIMGRGTWDSIGRALPGRTTIVITRDLAWSAPGAVVAHSLPEALTAAPDTELFIAGGGEIYAQTIALADRLELTLVEQSPEGDTYFPEVDPQDWRETARETRDGFAWVTYDRVR</sequence>
<evidence type="ECO:0000256" key="3">
    <source>
        <dbReference type="ARBA" id="ARBA00012856"/>
    </source>
</evidence>
<dbReference type="RefSeq" id="WP_277192636.1">
    <property type="nucleotide sequence ID" value="NZ_JAROAV010000033.1"/>
</dbReference>
<dbReference type="EMBL" id="JAROAV010000033">
    <property type="protein sequence ID" value="MDF8265321.1"/>
    <property type="molecule type" value="Genomic_DNA"/>
</dbReference>